<dbReference type="InterPro" id="IPR028974">
    <property type="entry name" value="TSP_type-3_rpt"/>
</dbReference>
<proteinExistence type="predicted"/>
<dbReference type="SUPFAM" id="SSF103647">
    <property type="entry name" value="TSP type-3 repeat"/>
    <property type="match status" value="1"/>
</dbReference>
<dbReference type="AlphaFoldDB" id="A0A7D4BIS5"/>
<feature type="domain" description="EF-hand" evidence="2">
    <location>
        <begin position="442"/>
        <end position="465"/>
    </location>
</feature>
<evidence type="ECO:0000259" key="2">
    <source>
        <dbReference type="PROSITE" id="PS50222"/>
    </source>
</evidence>
<evidence type="ECO:0000256" key="1">
    <source>
        <dbReference type="SAM" id="SignalP"/>
    </source>
</evidence>
<dbReference type="KEGG" id="ttz:FHG85_01545"/>
<dbReference type="PROSITE" id="PS00018">
    <property type="entry name" value="EF_HAND_1"/>
    <property type="match status" value="1"/>
</dbReference>
<feature type="chain" id="PRO_5029441274" description="EF-hand domain-containing protein" evidence="1">
    <location>
        <begin position="29"/>
        <end position="484"/>
    </location>
</feature>
<dbReference type="RefSeq" id="WP_173072516.1">
    <property type="nucleotide sequence ID" value="NZ_CP041345.1"/>
</dbReference>
<protein>
    <recommendedName>
        <fullName evidence="2">EF-hand domain-containing protein</fullName>
    </recommendedName>
</protein>
<evidence type="ECO:0000313" key="4">
    <source>
        <dbReference type="Proteomes" id="UP000500961"/>
    </source>
</evidence>
<gene>
    <name evidence="3" type="ORF">FHG85_01545</name>
</gene>
<dbReference type="GO" id="GO:0005509">
    <property type="term" value="F:calcium ion binding"/>
    <property type="evidence" value="ECO:0007669"/>
    <property type="project" value="InterPro"/>
</dbReference>
<accession>A0A7D4BIS5</accession>
<dbReference type="InterPro" id="IPR002048">
    <property type="entry name" value="EF_hand_dom"/>
</dbReference>
<keyword evidence="1" id="KW-0732">Signal</keyword>
<feature type="signal peptide" evidence="1">
    <location>
        <begin position="1"/>
        <end position="28"/>
    </location>
</feature>
<dbReference type="Proteomes" id="UP000500961">
    <property type="component" value="Chromosome"/>
</dbReference>
<evidence type="ECO:0000313" key="3">
    <source>
        <dbReference type="EMBL" id="QKG78999.1"/>
    </source>
</evidence>
<dbReference type="PROSITE" id="PS50222">
    <property type="entry name" value="EF_HAND_2"/>
    <property type="match status" value="1"/>
</dbReference>
<dbReference type="EMBL" id="CP041345">
    <property type="protein sequence ID" value="QKG78999.1"/>
    <property type="molecule type" value="Genomic_DNA"/>
</dbReference>
<dbReference type="InterPro" id="IPR018247">
    <property type="entry name" value="EF_Hand_1_Ca_BS"/>
</dbReference>
<keyword evidence="4" id="KW-1185">Reference proteome</keyword>
<organism evidence="3 4">
    <name type="scientific">Tenuifilum thalassicum</name>
    <dbReference type="NCBI Taxonomy" id="2590900"/>
    <lineage>
        <taxon>Bacteria</taxon>
        <taxon>Pseudomonadati</taxon>
        <taxon>Bacteroidota</taxon>
        <taxon>Bacteroidia</taxon>
        <taxon>Bacteroidales</taxon>
        <taxon>Tenuifilaceae</taxon>
        <taxon>Tenuifilum</taxon>
    </lineage>
</organism>
<sequence>MSKPFLYRLKKKALALALMLMLPFTLYAQLDDEDFYESILDTIVEVQNPVYKPVISLGAGYISFFGDVKEPISSPLYGNTAGKINISILVGKKHNFKTNIFSILGGISAHDPKLSYTMQQSPLPLDDLNNPVFVNSAFKTNLFQLGISLEYNFGHVFGSLKRFRPFVSLGFSTIFYSPKGNYTYNQTGRYYFFWSDGTMRDFPENSINAYRARIIRFDSDYETDLSSTDLFKQGSISQQTFSIPFDFGLDFYLSDRVNLRVGSAINYCFSDRIDNYDNNIAKAQGYPVQNDYNDIFMFTYFTMNFDLFSDPKTILVERVFAMLGENYDYDIFWSDQDNDKVFDNFDECPDTPEGVEVDSVGCPFDTDFDGVFDYMDNEPNTPEGAIVDDNGVQVSADVLAAMFNKKSEAVSRKQVKLIPVTHVWSRSLTITPGKIPEKLKPVDTDSDGYISFQELTNAINDFFDGKNNLTLNDLYDLNEYFFAQ</sequence>
<name>A0A7D4BIS5_9BACT</name>
<dbReference type="Gene3D" id="4.10.1080.10">
    <property type="entry name" value="TSP type-3 repeat"/>
    <property type="match status" value="1"/>
</dbReference>
<reference evidence="3 4" key="1">
    <citation type="submission" date="2019-07" db="EMBL/GenBank/DDBJ databases">
        <title>Thalassofilum flectens gen. nov., sp. nov., a novel moderate thermophilic anaerobe from a shallow sea hot spring in Kunashir Island (Russia), representing a new family in the order Bacteroidales, and proposal of Thalassofilacea fam. nov.</title>
        <authorList>
            <person name="Kochetkova T.V."/>
            <person name="Podosokorskaya O.A."/>
            <person name="Novikov A."/>
            <person name="Elcheninov A.G."/>
            <person name="Toshchakov S.V."/>
            <person name="Kublanov I.V."/>
        </authorList>
    </citation>
    <scope>NUCLEOTIDE SEQUENCE [LARGE SCALE GENOMIC DNA]</scope>
    <source>
        <strain evidence="3 4">38-H</strain>
    </source>
</reference>